<dbReference type="OrthoDB" id="10015795at2759"/>
<sequence length="669" mass="76729">QSLGQWAVDCSVPQSTVNKLLNILKFETPLTFLPKDCRTLLKTGSSKILNIKDVKPGNYYHFGLKNGIIRYSSILPVSEHIKIAVGVDGLPISKSSSGQLWPILAYIIPYHEYVFPVGIYYGFQKPLDSNDFLFDFISEILELTTNGITINNELKKVTLEVMCCDVPAKSFLLRVKGHSGFFSCTRCTHEGEYINNRVCFPYNDISHTKRNHNDYILKNNEEHHVSPIISCIALIPDINITSLFSLDYMHLVCLGVMKKLINLWMNNGPMRVRLSSLKVKQLSLNLEKMQSCITNDFARKPRRIEEYPRFKATEFRQLLLYTGPIVFKNVLSDECYKHFMSLNISMRILLSKDHSAYLKYAAKLLNYFVKTFQQIYGCHYLSHNVHSLLHLVDDYITYGPLDNCSCFPFENYMKMLKRMLRKHEKPLEQIIKRYGEIIVNDNIKFSNSKYNTFTIKKPDCFVLTTEGENMWSVVCFSTDNTVAAVPNFWVRTSVCAWPKKYAQKLIERRANPNKLEFDYFKCKILHSNIGSLLEARSLAQENSGLSSNDDFNINTKKRTRKPVTFKKNELFNIPSPPAHNLEGSDDGDDSDIDKTYSPVQLNDSDNEDHLFNVEVCSDIESGFKTPVNLPNKPSPTFEIASNKKLKLYNTYISTKNSVTSSNVLAVDDE</sequence>
<dbReference type="PANTHER" id="PTHR33053:SF9">
    <property type="entry name" value="AGAP000105-PA"/>
    <property type="match status" value="1"/>
</dbReference>
<dbReference type="Proteomes" id="UP000478052">
    <property type="component" value="Unassembled WGS sequence"/>
</dbReference>
<reference evidence="2 3" key="1">
    <citation type="submission" date="2019-08" db="EMBL/GenBank/DDBJ databases">
        <title>Whole genome of Aphis craccivora.</title>
        <authorList>
            <person name="Voronova N.V."/>
            <person name="Shulinski R.S."/>
            <person name="Bandarenka Y.V."/>
            <person name="Zhorov D.G."/>
            <person name="Warner D."/>
        </authorList>
    </citation>
    <scope>NUCLEOTIDE SEQUENCE [LARGE SCALE GENOMIC DNA]</scope>
    <source>
        <strain evidence="2">180601</strain>
        <tissue evidence="2">Whole Body</tissue>
    </source>
</reference>
<evidence type="ECO:0000313" key="3">
    <source>
        <dbReference type="Proteomes" id="UP000478052"/>
    </source>
</evidence>
<dbReference type="PANTHER" id="PTHR33053">
    <property type="entry name" value="PROTEIN, PUTATIVE-RELATED"/>
    <property type="match status" value="1"/>
</dbReference>
<keyword evidence="3" id="KW-1185">Reference proteome</keyword>
<feature type="non-terminal residue" evidence="2">
    <location>
        <position position="669"/>
    </location>
</feature>
<feature type="non-terminal residue" evidence="2">
    <location>
        <position position="1"/>
    </location>
</feature>
<accession>A0A6G0VU78</accession>
<dbReference type="AlphaFoldDB" id="A0A6G0VU78"/>
<name>A0A6G0VU78_APHCR</name>
<feature type="region of interest" description="Disordered" evidence="1">
    <location>
        <begin position="571"/>
        <end position="593"/>
    </location>
</feature>
<protein>
    <recommendedName>
        <fullName evidence="4">DUF4806 domain-containing protein</fullName>
    </recommendedName>
</protein>
<organism evidence="2 3">
    <name type="scientific">Aphis craccivora</name>
    <name type="common">Cowpea aphid</name>
    <dbReference type="NCBI Taxonomy" id="307492"/>
    <lineage>
        <taxon>Eukaryota</taxon>
        <taxon>Metazoa</taxon>
        <taxon>Ecdysozoa</taxon>
        <taxon>Arthropoda</taxon>
        <taxon>Hexapoda</taxon>
        <taxon>Insecta</taxon>
        <taxon>Pterygota</taxon>
        <taxon>Neoptera</taxon>
        <taxon>Paraneoptera</taxon>
        <taxon>Hemiptera</taxon>
        <taxon>Sternorrhyncha</taxon>
        <taxon>Aphidomorpha</taxon>
        <taxon>Aphidoidea</taxon>
        <taxon>Aphididae</taxon>
        <taxon>Aphidini</taxon>
        <taxon>Aphis</taxon>
        <taxon>Aphis</taxon>
    </lineage>
</organism>
<comment type="caution">
    <text evidence="2">The sequence shown here is derived from an EMBL/GenBank/DDBJ whole genome shotgun (WGS) entry which is preliminary data.</text>
</comment>
<proteinExistence type="predicted"/>
<evidence type="ECO:0008006" key="4">
    <source>
        <dbReference type="Google" id="ProtNLM"/>
    </source>
</evidence>
<gene>
    <name evidence="2" type="ORF">FWK35_00035465</name>
</gene>
<dbReference type="EMBL" id="VUJU01012104">
    <property type="protein sequence ID" value="KAF0708710.1"/>
    <property type="molecule type" value="Genomic_DNA"/>
</dbReference>
<evidence type="ECO:0000313" key="2">
    <source>
        <dbReference type="EMBL" id="KAF0708710.1"/>
    </source>
</evidence>
<evidence type="ECO:0000256" key="1">
    <source>
        <dbReference type="SAM" id="MobiDB-lite"/>
    </source>
</evidence>